<feature type="region of interest" description="Disordered" evidence="5">
    <location>
        <begin position="140"/>
        <end position="164"/>
    </location>
</feature>
<protein>
    <recommendedName>
        <fullName evidence="8">Gram-positive cocci surface proteins LPxTG domain-containing protein</fullName>
    </recommendedName>
</protein>
<keyword evidence="10" id="KW-1185">Reference proteome</keyword>
<sequence length="416" mass="41561">MRRSFAVTATASLLATAPAIVVLGAGSASAESGLTVQTTAPGVLGIAADPTAFTVKVTNSGQAAHSTKLAFTLAGANLNPALGGLGPQTVALQWQDNDGAWRDVAVAAAGSDSVTAALPQREFGSGEQVVKMRVRVAPKAPAGPDGELATFNSHDPSAPKPADPANPYGHITLTTTATPVGETAKAAAGGAATDTDTVKLGAPVVSLVNHPTTHAPGGTPKEFTLKIDNATDSTYTALSTMLAFDLTSGNDSALVKLESSSDGKAWKPVPAMEVPGEMINPLPGTVGVQPRSAVEQQLRMSFTGAAKPGDGVTYLAADVLDTTAEEPAPIAEFCGERGKFAIVTTDSSPGPSPTPSGSAGPRPTDTPQPVPSTPSPAPVLADTGGDDNSTTLIGAAAAALILAGGGIAFAVHRRRA</sequence>
<evidence type="ECO:0000256" key="5">
    <source>
        <dbReference type="SAM" id="MobiDB-lite"/>
    </source>
</evidence>
<feature type="signal peptide" evidence="7">
    <location>
        <begin position="1"/>
        <end position="30"/>
    </location>
</feature>
<accession>A0ABV3DGP8</accession>
<proteinExistence type="predicted"/>
<keyword evidence="3 7" id="KW-0732">Signal</keyword>
<evidence type="ECO:0000256" key="3">
    <source>
        <dbReference type="ARBA" id="ARBA00022729"/>
    </source>
</evidence>
<keyword evidence="6" id="KW-1133">Transmembrane helix</keyword>
<keyword evidence="1" id="KW-0134">Cell wall</keyword>
<feature type="region of interest" description="Disordered" evidence="5">
    <location>
        <begin position="343"/>
        <end position="386"/>
    </location>
</feature>
<dbReference type="EMBL" id="JBEZFP010000026">
    <property type="protein sequence ID" value="MEU8134392.1"/>
    <property type="molecule type" value="Genomic_DNA"/>
</dbReference>
<comment type="caution">
    <text evidence="9">The sequence shown here is derived from an EMBL/GenBank/DDBJ whole genome shotgun (WGS) entry which is preliminary data.</text>
</comment>
<feature type="compositionally biased region" description="Low complexity" evidence="5">
    <location>
        <begin position="344"/>
        <end position="363"/>
    </location>
</feature>
<feature type="compositionally biased region" description="Pro residues" evidence="5">
    <location>
        <begin position="364"/>
        <end position="377"/>
    </location>
</feature>
<evidence type="ECO:0000313" key="9">
    <source>
        <dbReference type="EMBL" id="MEU8134392.1"/>
    </source>
</evidence>
<feature type="domain" description="Gram-positive cocci surface proteins LPxTG" evidence="8">
    <location>
        <begin position="380"/>
        <end position="416"/>
    </location>
</feature>
<evidence type="ECO:0000256" key="4">
    <source>
        <dbReference type="ARBA" id="ARBA00023088"/>
    </source>
</evidence>
<keyword evidence="2" id="KW-0964">Secreted</keyword>
<evidence type="ECO:0000313" key="10">
    <source>
        <dbReference type="Proteomes" id="UP001551482"/>
    </source>
</evidence>
<dbReference type="PROSITE" id="PS50847">
    <property type="entry name" value="GRAM_POS_ANCHORING"/>
    <property type="match status" value="1"/>
</dbReference>
<evidence type="ECO:0000259" key="8">
    <source>
        <dbReference type="PROSITE" id="PS50847"/>
    </source>
</evidence>
<feature type="transmembrane region" description="Helical" evidence="6">
    <location>
        <begin position="392"/>
        <end position="411"/>
    </location>
</feature>
<evidence type="ECO:0000256" key="1">
    <source>
        <dbReference type="ARBA" id="ARBA00022512"/>
    </source>
</evidence>
<keyword evidence="6" id="KW-0812">Transmembrane</keyword>
<reference evidence="9 10" key="1">
    <citation type="submission" date="2024-06" db="EMBL/GenBank/DDBJ databases">
        <title>The Natural Products Discovery Center: Release of the First 8490 Sequenced Strains for Exploring Actinobacteria Biosynthetic Diversity.</title>
        <authorList>
            <person name="Kalkreuter E."/>
            <person name="Kautsar S.A."/>
            <person name="Yang D."/>
            <person name="Bader C.D."/>
            <person name="Teijaro C.N."/>
            <person name="Fluegel L."/>
            <person name="Davis C.M."/>
            <person name="Simpson J.R."/>
            <person name="Lauterbach L."/>
            <person name="Steele A.D."/>
            <person name="Gui C."/>
            <person name="Meng S."/>
            <person name="Li G."/>
            <person name="Viehrig K."/>
            <person name="Ye F."/>
            <person name="Su P."/>
            <person name="Kiefer A.F."/>
            <person name="Nichols A."/>
            <person name="Cepeda A.J."/>
            <person name="Yan W."/>
            <person name="Fan B."/>
            <person name="Jiang Y."/>
            <person name="Adhikari A."/>
            <person name="Zheng C.-J."/>
            <person name="Schuster L."/>
            <person name="Cowan T.M."/>
            <person name="Smanski M.J."/>
            <person name="Chevrette M.G."/>
            <person name="De Carvalho L.P.S."/>
            <person name="Shen B."/>
        </authorList>
    </citation>
    <scope>NUCLEOTIDE SEQUENCE [LARGE SCALE GENOMIC DNA]</scope>
    <source>
        <strain evidence="9 10">NPDC048946</strain>
    </source>
</reference>
<dbReference type="Proteomes" id="UP001551482">
    <property type="component" value="Unassembled WGS sequence"/>
</dbReference>
<feature type="chain" id="PRO_5045532598" description="Gram-positive cocci surface proteins LPxTG domain-containing protein" evidence="7">
    <location>
        <begin position="31"/>
        <end position="416"/>
    </location>
</feature>
<dbReference type="RefSeq" id="WP_358353010.1">
    <property type="nucleotide sequence ID" value="NZ_JBEZFP010000026.1"/>
</dbReference>
<name>A0ABV3DGP8_9ACTN</name>
<gene>
    <name evidence="9" type="ORF">AB0C36_12870</name>
</gene>
<organism evidence="9 10">
    <name type="scientific">Streptodolium elevatio</name>
    <dbReference type="NCBI Taxonomy" id="3157996"/>
    <lineage>
        <taxon>Bacteria</taxon>
        <taxon>Bacillati</taxon>
        <taxon>Actinomycetota</taxon>
        <taxon>Actinomycetes</taxon>
        <taxon>Kitasatosporales</taxon>
        <taxon>Streptomycetaceae</taxon>
        <taxon>Streptodolium</taxon>
    </lineage>
</organism>
<keyword evidence="4" id="KW-0572">Peptidoglycan-anchor</keyword>
<evidence type="ECO:0000256" key="6">
    <source>
        <dbReference type="SAM" id="Phobius"/>
    </source>
</evidence>
<evidence type="ECO:0000256" key="7">
    <source>
        <dbReference type="SAM" id="SignalP"/>
    </source>
</evidence>
<dbReference type="InterPro" id="IPR019931">
    <property type="entry name" value="LPXTG_anchor"/>
</dbReference>
<evidence type="ECO:0000256" key="2">
    <source>
        <dbReference type="ARBA" id="ARBA00022525"/>
    </source>
</evidence>
<keyword evidence="6" id="KW-0472">Membrane</keyword>